<evidence type="ECO:0000259" key="7">
    <source>
        <dbReference type="SMART" id="SM01332"/>
    </source>
</evidence>
<dbReference type="OrthoDB" id="5590282at2759"/>
<dbReference type="InterPro" id="IPR046965">
    <property type="entry name" value="Cyclin_A/B-like"/>
</dbReference>
<keyword evidence="1" id="KW-0132">Cell division</keyword>
<keyword evidence="2 4" id="KW-0195">Cyclin</keyword>
<dbReference type="GO" id="GO:0044772">
    <property type="term" value="P:mitotic cell cycle phase transition"/>
    <property type="evidence" value="ECO:0007669"/>
    <property type="project" value="InterPro"/>
</dbReference>
<dbReference type="InParanoid" id="A0A423XNC5"/>
<dbReference type="GO" id="GO:0051301">
    <property type="term" value="P:cell division"/>
    <property type="evidence" value="ECO:0007669"/>
    <property type="project" value="UniProtKB-KW"/>
</dbReference>
<dbReference type="FunFam" id="1.10.472.10:FF:000001">
    <property type="entry name" value="G2/mitotic-specific cyclin"/>
    <property type="match status" value="1"/>
</dbReference>
<comment type="similarity">
    <text evidence="4">Belongs to the cyclin family.</text>
</comment>
<dbReference type="InterPro" id="IPR039361">
    <property type="entry name" value="Cyclin"/>
</dbReference>
<dbReference type="InterPro" id="IPR013763">
    <property type="entry name" value="Cyclin-like_dom"/>
</dbReference>
<gene>
    <name evidence="8" type="ORF">VPNG_00292</name>
</gene>
<dbReference type="CDD" id="cd20568">
    <property type="entry name" value="CYCLIN_CLBs_yeast_rpt1"/>
    <property type="match status" value="1"/>
</dbReference>
<dbReference type="InterPro" id="IPR048258">
    <property type="entry name" value="Cyclins_cyclin-box"/>
</dbReference>
<dbReference type="PIRSF" id="PIRSF001771">
    <property type="entry name" value="Cyclin_A_B_D_E"/>
    <property type="match status" value="1"/>
</dbReference>
<dbReference type="GO" id="GO:0016538">
    <property type="term" value="F:cyclin-dependent protein serine/threonine kinase regulator activity"/>
    <property type="evidence" value="ECO:0007669"/>
    <property type="project" value="InterPro"/>
</dbReference>
<dbReference type="AlphaFoldDB" id="A0A423XNC5"/>
<dbReference type="SMART" id="SM01332">
    <property type="entry name" value="Cyclin_C"/>
    <property type="match status" value="1"/>
</dbReference>
<keyword evidence="9" id="KW-1185">Reference proteome</keyword>
<feature type="region of interest" description="Disordered" evidence="5">
    <location>
        <begin position="94"/>
        <end position="214"/>
    </location>
</feature>
<dbReference type="InterPro" id="IPR006671">
    <property type="entry name" value="Cyclin_N"/>
</dbReference>
<accession>A0A423XNC5</accession>
<dbReference type="Pfam" id="PF00134">
    <property type="entry name" value="Cyclin_N"/>
    <property type="match status" value="1"/>
</dbReference>
<evidence type="ECO:0000256" key="4">
    <source>
        <dbReference type="RuleBase" id="RU000383"/>
    </source>
</evidence>
<dbReference type="EMBL" id="LKEB01000001">
    <property type="protein sequence ID" value="ROW18155.1"/>
    <property type="molecule type" value="Genomic_DNA"/>
</dbReference>
<dbReference type="FunCoup" id="A0A423XNC5">
    <property type="interactions" value="467"/>
</dbReference>
<feature type="compositionally biased region" description="Basic and acidic residues" evidence="5">
    <location>
        <begin position="158"/>
        <end position="183"/>
    </location>
</feature>
<evidence type="ECO:0000256" key="1">
    <source>
        <dbReference type="ARBA" id="ARBA00022618"/>
    </source>
</evidence>
<sequence>MPPVGRTTRARVVAAAENDENSVSNNTTRLTRAKAAALHVDELSQPAKPLQSKKSAVNATVGVAARKRAALGDVSNVTKVEVAEGKKLTAPKSGIVSKTTQANRVQKSTTASASRARAPHVSKEINAPKKITKASGPGEIGSKRKVRPAAPAPAPAALKEKIPAEEGEPVRKKVHTAEKENQKRPKAVIEVVEPEPEPEPEPAAEPEPRTYEQESEFVYPPGVTDLDAEDRDDPLMVSEYAHEIFDYLLTIEPSSLPNPDYMDHQDELEWKTRSILVDWLIEVHTRFHLLPETLFLAINIIDRFLSEKVVQLDRVQLVGITAMFIASKYEEVLSPHVGNFKHVADNGFSESEILSAERFILQTLQYDLSYPNPMNFLRRISKADNYDIQTRTVGKYLLEISVVDHRFMSYRPSHVAATAMYLARLILDRGDWDETLSFYAGYTEQEIEPVLQLMVDYLARPVAHEAFFKKYASKKFLKASILTRQWAKKNAAAFDIHNLDRPLDE</sequence>
<dbReference type="InterPro" id="IPR036915">
    <property type="entry name" value="Cyclin-like_sf"/>
</dbReference>
<dbReference type="SMART" id="SM00385">
    <property type="entry name" value="CYCLIN"/>
    <property type="match status" value="2"/>
</dbReference>
<feature type="domain" description="Cyclin C-terminal" evidence="7">
    <location>
        <begin position="371"/>
        <end position="485"/>
    </location>
</feature>
<feature type="domain" description="Cyclin-like" evidence="6">
    <location>
        <begin position="278"/>
        <end position="362"/>
    </location>
</feature>
<dbReference type="CDD" id="cd20512">
    <property type="entry name" value="CYCLIN_CLBs_yeast_rpt2"/>
    <property type="match status" value="1"/>
</dbReference>
<dbReference type="PROSITE" id="PS00292">
    <property type="entry name" value="CYCLINS"/>
    <property type="match status" value="1"/>
</dbReference>
<organism evidence="8 9">
    <name type="scientific">Cytospora leucostoma</name>
    <dbReference type="NCBI Taxonomy" id="1230097"/>
    <lineage>
        <taxon>Eukaryota</taxon>
        <taxon>Fungi</taxon>
        <taxon>Dikarya</taxon>
        <taxon>Ascomycota</taxon>
        <taxon>Pezizomycotina</taxon>
        <taxon>Sordariomycetes</taxon>
        <taxon>Sordariomycetidae</taxon>
        <taxon>Diaporthales</taxon>
        <taxon>Cytosporaceae</taxon>
        <taxon>Cytospora</taxon>
    </lineage>
</organism>
<feature type="compositionally biased region" description="Acidic residues" evidence="5">
    <location>
        <begin position="192"/>
        <end position="204"/>
    </location>
</feature>
<feature type="domain" description="Cyclin-like" evidence="6">
    <location>
        <begin position="375"/>
        <end position="456"/>
    </location>
</feature>
<dbReference type="Gene3D" id="1.10.472.10">
    <property type="entry name" value="Cyclin-like"/>
    <property type="match status" value="2"/>
</dbReference>
<evidence type="ECO:0000313" key="9">
    <source>
        <dbReference type="Proteomes" id="UP000285146"/>
    </source>
</evidence>
<dbReference type="SUPFAM" id="SSF47954">
    <property type="entry name" value="Cyclin-like"/>
    <property type="match status" value="2"/>
</dbReference>
<dbReference type="InterPro" id="IPR004367">
    <property type="entry name" value="Cyclin_C-dom"/>
</dbReference>
<evidence type="ECO:0000256" key="2">
    <source>
        <dbReference type="ARBA" id="ARBA00023127"/>
    </source>
</evidence>
<proteinExistence type="inferred from homology"/>
<name>A0A423XNC5_9PEZI</name>
<feature type="compositionally biased region" description="Polar residues" evidence="5">
    <location>
        <begin position="96"/>
        <end position="107"/>
    </location>
</feature>
<dbReference type="PANTHER" id="PTHR10177">
    <property type="entry name" value="CYCLINS"/>
    <property type="match status" value="1"/>
</dbReference>
<dbReference type="Pfam" id="PF02984">
    <property type="entry name" value="Cyclin_C"/>
    <property type="match status" value="1"/>
</dbReference>
<dbReference type="STRING" id="1230097.A0A423XNC5"/>
<comment type="caution">
    <text evidence="8">The sequence shown here is derived from an EMBL/GenBank/DDBJ whole genome shotgun (WGS) entry which is preliminary data.</text>
</comment>
<dbReference type="Proteomes" id="UP000285146">
    <property type="component" value="Unassembled WGS sequence"/>
</dbReference>
<evidence type="ECO:0000259" key="6">
    <source>
        <dbReference type="SMART" id="SM00385"/>
    </source>
</evidence>
<evidence type="ECO:0000313" key="8">
    <source>
        <dbReference type="EMBL" id="ROW18155.1"/>
    </source>
</evidence>
<protein>
    <submittedName>
        <fullName evidence="8">Uncharacterized protein</fullName>
    </submittedName>
</protein>
<reference evidence="8 9" key="1">
    <citation type="submission" date="2015-09" db="EMBL/GenBank/DDBJ databases">
        <title>Host preference determinants of Valsa canker pathogens revealed by comparative genomics.</title>
        <authorList>
            <person name="Yin Z."/>
            <person name="Huang L."/>
        </authorList>
    </citation>
    <scope>NUCLEOTIDE SEQUENCE [LARGE SCALE GENOMIC DNA]</scope>
    <source>
        <strain evidence="8 9">SXYLt</strain>
    </source>
</reference>
<keyword evidence="3" id="KW-0131">Cell cycle</keyword>
<evidence type="ECO:0000256" key="3">
    <source>
        <dbReference type="ARBA" id="ARBA00023306"/>
    </source>
</evidence>
<evidence type="ECO:0000256" key="5">
    <source>
        <dbReference type="SAM" id="MobiDB-lite"/>
    </source>
</evidence>